<evidence type="ECO:0000313" key="1">
    <source>
        <dbReference type="EMBL" id="ELR12431.1"/>
    </source>
</evidence>
<dbReference type="VEuPathDB" id="AmoebaDB:ACA1_324770"/>
<name>L8GJR4_ACACF</name>
<keyword evidence="2" id="KW-1185">Reference proteome</keyword>
<accession>L8GJR4</accession>
<dbReference type="KEGG" id="acan:ACA1_324770"/>
<protein>
    <submittedName>
        <fullName evidence="1">Uncharacterized protein</fullName>
    </submittedName>
</protein>
<sequence length="262" mass="29308">MSRVNYTIPPSLVAAESDSVIASLLAGFRIVEDDEISLVGDCEDGDPEEFRYHFGTGYDDGGRVVWFWWTVDFEFIRMLNRSRHHQLPVDYIPDHVHGPYDSKDTLDKYVRAAKVTMAARRGGIDRSYFFERVKDVINRTFGGACCVTSNTNNVMLEHLGPFGTGTGSFYVHVMKAWPLGADGSKQKSKMRHCAAEQVCKWSRDVGLFSRRGFTHPVYSANHYCTANATKSACTGITIATFELPTDTIEEANKIASDLLDLV</sequence>
<dbReference type="Proteomes" id="UP000011083">
    <property type="component" value="Unassembled WGS sequence"/>
</dbReference>
<dbReference type="AlphaFoldDB" id="L8GJR4"/>
<dbReference type="RefSeq" id="XP_004334444.1">
    <property type="nucleotide sequence ID" value="XM_004334396.1"/>
</dbReference>
<proteinExistence type="predicted"/>
<reference evidence="1 2" key="1">
    <citation type="journal article" date="2013" name="Genome Biol.">
        <title>Genome of Acanthamoeba castellanii highlights extensive lateral gene transfer and early evolution of tyrosine kinase signaling.</title>
        <authorList>
            <person name="Clarke M."/>
            <person name="Lohan A.J."/>
            <person name="Liu B."/>
            <person name="Lagkouvardos I."/>
            <person name="Roy S."/>
            <person name="Zafar N."/>
            <person name="Bertelli C."/>
            <person name="Schilde C."/>
            <person name="Kianianmomeni A."/>
            <person name="Burglin T.R."/>
            <person name="Frech C."/>
            <person name="Turcotte B."/>
            <person name="Kopec K.O."/>
            <person name="Synnott J.M."/>
            <person name="Choo C."/>
            <person name="Paponov I."/>
            <person name="Finkler A."/>
            <person name="Soon Heng Tan C."/>
            <person name="Hutchins A.P."/>
            <person name="Weinmeier T."/>
            <person name="Rattei T."/>
            <person name="Chu J.S."/>
            <person name="Gimenez G."/>
            <person name="Irimia M."/>
            <person name="Rigden D.J."/>
            <person name="Fitzpatrick D.A."/>
            <person name="Lorenzo-Morales J."/>
            <person name="Bateman A."/>
            <person name="Chiu C.H."/>
            <person name="Tang P."/>
            <person name="Hegemann P."/>
            <person name="Fromm H."/>
            <person name="Raoult D."/>
            <person name="Greub G."/>
            <person name="Miranda-Saavedra D."/>
            <person name="Chen N."/>
            <person name="Nash P."/>
            <person name="Ginger M.L."/>
            <person name="Horn M."/>
            <person name="Schaap P."/>
            <person name="Caler L."/>
            <person name="Loftus B."/>
        </authorList>
    </citation>
    <scope>NUCLEOTIDE SEQUENCE [LARGE SCALE GENOMIC DNA]</scope>
    <source>
        <strain evidence="1 2">Neff</strain>
    </source>
</reference>
<organism evidence="1 2">
    <name type="scientific">Acanthamoeba castellanii (strain ATCC 30010 / Neff)</name>
    <dbReference type="NCBI Taxonomy" id="1257118"/>
    <lineage>
        <taxon>Eukaryota</taxon>
        <taxon>Amoebozoa</taxon>
        <taxon>Discosea</taxon>
        <taxon>Longamoebia</taxon>
        <taxon>Centramoebida</taxon>
        <taxon>Acanthamoebidae</taxon>
        <taxon>Acanthamoeba</taxon>
    </lineage>
</organism>
<dbReference type="GeneID" id="14912948"/>
<dbReference type="EMBL" id="KB008116">
    <property type="protein sequence ID" value="ELR12431.1"/>
    <property type="molecule type" value="Genomic_DNA"/>
</dbReference>
<evidence type="ECO:0000313" key="2">
    <source>
        <dbReference type="Proteomes" id="UP000011083"/>
    </source>
</evidence>
<gene>
    <name evidence="1" type="ORF">ACA1_324770</name>
</gene>